<keyword evidence="3" id="KW-1185">Reference proteome</keyword>
<reference evidence="2 3" key="1">
    <citation type="journal article" date="2011" name="PLoS Genet.">
        <title>Comparative genomic analysis of human fungal pathogens causing paracoccidioidomycosis.</title>
        <authorList>
            <person name="Desjardins C.A."/>
            <person name="Champion M.D."/>
            <person name="Holder J.W."/>
            <person name="Muszewska A."/>
            <person name="Goldberg J."/>
            <person name="Bailao A.M."/>
            <person name="Brigido M.M."/>
            <person name="Ferreira M.E."/>
            <person name="Garcia A.M."/>
            <person name="Grynberg M."/>
            <person name="Gujja S."/>
            <person name="Heiman D.I."/>
            <person name="Henn M.R."/>
            <person name="Kodira C.D."/>
            <person name="Leon-Narvaez H."/>
            <person name="Longo L.V."/>
            <person name="Ma L.J."/>
            <person name="Malavazi I."/>
            <person name="Matsuo A.L."/>
            <person name="Morais F.V."/>
            <person name="Pereira M."/>
            <person name="Rodriguez-Brito S."/>
            <person name="Sakthikumar S."/>
            <person name="Salem-Izacc S.M."/>
            <person name="Sykes S.M."/>
            <person name="Teixeira M.M."/>
            <person name="Vallejo M.C."/>
            <person name="Walter M.E."/>
            <person name="Yandava C."/>
            <person name="Young S."/>
            <person name="Zeng Q."/>
            <person name="Zucker J."/>
            <person name="Felipe M.S."/>
            <person name="Goldman G.H."/>
            <person name="Haas B.J."/>
            <person name="McEwen J.G."/>
            <person name="Nino-Vega G."/>
            <person name="Puccia R."/>
            <person name="San-Blas G."/>
            <person name="Soares C.M."/>
            <person name="Birren B.W."/>
            <person name="Cuomo C.A."/>
        </authorList>
    </citation>
    <scope>NUCLEOTIDE SEQUENCE [LARGE SCALE GENOMIC DNA]</scope>
    <source>
        <strain evidence="2 3">Pb18</strain>
    </source>
</reference>
<dbReference type="EMBL" id="KN275957">
    <property type="protein sequence ID" value="EEH43906.2"/>
    <property type="molecule type" value="Genomic_DNA"/>
</dbReference>
<dbReference type="GeneID" id="22580074"/>
<dbReference type="InParanoid" id="C1G005"/>
<organism evidence="2 3">
    <name type="scientific">Paracoccidioides brasiliensis (strain Pb18)</name>
    <dbReference type="NCBI Taxonomy" id="502780"/>
    <lineage>
        <taxon>Eukaryota</taxon>
        <taxon>Fungi</taxon>
        <taxon>Dikarya</taxon>
        <taxon>Ascomycota</taxon>
        <taxon>Pezizomycotina</taxon>
        <taxon>Eurotiomycetes</taxon>
        <taxon>Eurotiomycetidae</taxon>
        <taxon>Onygenales</taxon>
        <taxon>Ajellomycetaceae</taxon>
        <taxon>Paracoccidioides</taxon>
    </lineage>
</organism>
<feature type="region of interest" description="Disordered" evidence="1">
    <location>
        <begin position="75"/>
        <end position="97"/>
    </location>
</feature>
<dbReference type="KEGG" id="pbn:PADG_00195"/>
<evidence type="ECO:0000256" key="1">
    <source>
        <dbReference type="SAM" id="MobiDB-lite"/>
    </source>
</evidence>
<gene>
    <name evidence="2" type="ORF">PADG_00195</name>
</gene>
<sequence>MDYKPQSWAANPLTRLVDSGGALINIWGMKDYPNSIKVLSGFVELSREEEKWNNDIDFNLLATAPLSNVKRRVRVKTEESEKTRGVRETMENDEAAE</sequence>
<evidence type="ECO:0000313" key="3">
    <source>
        <dbReference type="Proteomes" id="UP000001628"/>
    </source>
</evidence>
<dbReference type="AlphaFoldDB" id="C1G005"/>
<dbReference type="OMA" id="WNNDIDF"/>
<protein>
    <submittedName>
        <fullName evidence="2">Uncharacterized protein</fullName>
    </submittedName>
</protein>
<feature type="compositionally biased region" description="Basic and acidic residues" evidence="1">
    <location>
        <begin position="75"/>
        <end position="90"/>
    </location>
</feature>
<dbReference type="HOGENOM" id="CLU_2347299_0_0_1"/>
<evidence type="ECO:0000313" key="2">
    <source>
        <dbReference type="EMBL" id="EEH43906.2"/>
    </source>
</evidence>
<dbReference type="RefSeq" id="XP_010755730.1">
    <property type="nucleotide sequence ID" value="XM_010757428.1"/>
</dbReference>
<accession>C1G005</accession>
<proteinExistence type="predicted"/>
<name>C1G005_PARBD</name>
<dbReference type="Proteomes" id="UP000001628">
    <property type="component" value="Unassembled WGS sequence"/>
</dbReference>
<dbReference type="VEuPathDB" id="FungiDB:PADG_00195"/>
<dbReference type="OrthoDB" id="10324340at2759"/>